<evidence type="ECO:0000313" key="4">
    <source>
        <dbReference type="EMBL" id="CRK31076.1"/>
    </source>
</evidence>
<dbReference type="GO" id="GO:0005777">
    <property type="term" value="C:peroxisome"/>
    <property type="evidence" value="ECO:0007669"/>
    <property type="project" value="TreeGrafter"/>
</dbReference>
<dbReference type="Gene3D" id="3.40.50.12780">
    <property type="entry name" value="N-terminal domain of ligase-like"/>
    <property type="match status" value="1"/>
</dbReference>
<evidence type="ECO:0000259" key="3">
    <source>
        <dbReference type="Pfam" id="PF00501"/>
    </source>
</evidence>
<name>A0A0G4MAB8_VERLO</name>
<proteinExistence type="inferred from homology"/>
<dbReference type="GO" id="GO:0009898">
    <property type="term" value="C:cytoplasmic side of plasma membrane"/>
    <property type="evidence" value="ECO:0007669"/>
    <property type="project" value="TreeGrafter"/>
</dbReference>
<comment type="similarity">
    <text evidence="1">Belongs to the ATP-dependent AMP-binding enzyme family.</text>
</comment>
<dbReference type="GO" id="GO:0005811">
    <property type="term" value="C:lipid droplet"/>
    <property type="evidence" value="ECO:0007669"/>
    <property type="project" value="TreeGrafter"/>
</dbReference>
<dbReference type="InterPro" id="IPR045851">
    <property type="entry name" value="AMP-bd_C_sf"/>
</dbReference>
<protein>
    <recommendedName>
        <fullName evidence="3">AMP-dependent synthetase/ligase domain-containing protein</fullName>
    </recommendedName>
</protein>
<evidence type="ECO:0000313" key="5">
    <source>
        <dbReference type="Proteomes" id="UP000045706"/>
    </source>
</evidence>
<dbReference type="Pfam" id="PF00501">
    <property type="entry name" value="AMP-binding"/>
    <property type="match status" value="1"/>
</dbReference>
<feature type="domain" description="AMP-dependent synthetase/ligase" evidence="3">
    <location>
        <begin position="74"/>
        <end position="388"/>
    </location>
</feature>
<reference evidence="5" key="1">
    <citation type="submission" date="2015-05" db="EMBL/GenBank/DDBJ databases">
        <authorList>
            <person name="Fogelqvist Johan"/>
        </authorList>
    </citation>
    <scope>NUCLEOTIDE SEQUENCE [LARGE SCALE GENOMIC DNA]</scope>
</reference>
<organism evidence="4 5">
    <name type="scientific">Verticillium longisporum</name>
    <name type="common">Verticillium dahliae var. longisporum</name>
    <dbReference type="NCBI Taxonomy" id="100787"/>
    <lineage>
        <taxon>Eukaryota</taxon>
        <taxon>Fungi</taxon>
        <taxon>Dikarya</taxon>
        <taxon>Ascomycota</taxon>
        <taxon>Pezizomycotina</taxon>
        <taxon>Sordariomycetes</taxon>
        <taxon>Hypocreomycetidae</taxon>
        <taxon>Glomerellales</taxon>
        <taxon>Plectosphaerellaceae</taxon>
        <taxon>Verticillium</taxon>
    </lineage>
</organism>
<evidence type="ECO:0000256" key="2">
    <source>
        <dbReference type="ARBA" id="ARBA00022598"/>
    </source>
</evidence>
<dbReference type="Gene3D" id="3.30.300.30">
    <property type="match status" value="1"/>
</dbReference>
<dbReference type="GO" id="GO:0004467">
    <property type="term" value="F:long-chain fatty acid-CoA ligase activity"/>
    <property type="evidence" value="ECO:0007669"/>
    <property type="project" value="TreeGrafter"/>
</dbReference>
<dbReference type="PANTHER" id="PTHR43107">
    <property type="entry name" value="LONG-CHAIN FATTY ACID TRANSPORT PROTEIN"/>
    <property type="match status" value="1"/>
</dbReference>
<dbReference type="EMBL" id="CVQI01023336">
    <property type="protein sequence ID" value="CRK31076.1"/>
    <property type="molecule type" value="Genomic_DNA"/>
</dbReference>
<dbReference type="SUPFAM" id="SSF56801">
    <property type="entry name" value="Acetyl-CoA synthetase-like"/>
    <property type="match status" value="1"/>
</dbReference>
<dbReference type="InterPro" id="IPR000873">
    <property type="entry name" value="AMP-dep_synth/lig_dom"/>
</dbReference>
<gene>
    <name evidence="4" type="ORF">BN1723_014436</name>
</gene>
<dbReference type="GO" id="GO:0044539">
    <property type="term" value="P:long-chain fatty acid import into cell"/>
    <property type="evidence" value="ECO:0007669"/>
    <property type="project" value="TreeGrafter"/>
</dbReference>
<dbReference type="PROSITE" id="PS00455">
    <property type="entry name" value="AMP_BINDING"/>
    <property type="match status" value="1"/>
</dbReference>
<dbReference type="Proteomes" id="UP000045706">
    <property type="component" value="Unassembled WGS sequence"/>
</dbReference>
<sequence length="644" mass="70551">MPPSLRVPTEKVAIAASAAAATVVGALYANRRYGVSYDINQLLAEKSFRKRFQERVGALGNDMTVFHMFELADPRAEALWFEGRTWTYGEVLAEASRLAAIFHRQGVSNGDVVAVFATNSPEMVFTIVAASKLGAVPALINTALQNQTLQHCVNIANAKILVCTPDVATAIADLKGEGTPSVVFSLNLSSFPPLQLSSDACTASNITQLRYEDLAAIKDDIVLRPKRLLKDVGALIYTSGTSGKPKAVAVKNFLLVIVSTPATVDVKNPKTYLPLRTFSCLPLFHATALFTGIYYSTGLSASFCLSRKFSASRFSAQLVECGATRMLYVGELCRYLIAAPESPYDRAHKCISATGNGLHRDVWLQFTKRFGIPEIRELYRSTEGIAKFDNVGRTTAAAGMVGFAGPLKLYAEDDTFLVKYDVTTEEPYRDPKTGFCVRAEAGEPGEAIGRVRSMDYLNDYYGDKAATDLKLISNVFEKGDVFQRTGDLLVRQSTGWIRFHDRSGDTFRWRGENVSASEVREHIGKLEGVQDNSVYAVKLPGYDGQAGAASITLTDPSRESEFVDSLYSNLRASGLALYQMPRLVRFRALIETTATFKKSTGALKGLSWNPSADQPDSVYWLNGDRFSKIDMTAWSDIEAGRAKL</sequence>
<dbReference type="InterPro" id="IPR020845">
    <property type="entry name" value="AMP-binding_CS"/>
</dbReference>
<dbReference type="InterPro" id="IPR042099">
    <property type="entry name" value="ANL_N_sf"/>
</dbReference>
<accession>A0A0G4MAB8</accession>
<dbReference type="AlphaFoldDB" id="A0A0G4MAB8"/>
<keyword evidence="2" id="KW-0436">Ligase</keyword>
<evidence type="ECO:0000256" key="1">
    <source>
        <dbReference type="ARBA" id="ARBA00006432"/>
    </source>
</evidence>
<dbReference type="GO" id="GO:0005324">
    <property type="term" value="F:long-chain fatty acid transmembrane transporter activity"/>
    <property type="evidence" value="ECO:0007669"/>
    <property type="project" value="TreeGrafter"/>
</dbReference>
<dbReference type="PANTHER" id="PTHR43107:SF20">
    <property type="entry name" value="FATTY ACID TRANSPORTER_ACYL-COA SYNTHETASE (FAT1), PUTATIVE (AFU_ORTHOLOGUE AFUA_2G11360)-RELATED"/>
    <property type="match status" value="1"/>
</dbReference>